<evidence type="ECO:0000313" key="16">
    <source>
        <dbReference type="Proteomes" id="UP001353858"/>
    </source>
</evidence>
<evidence type="ECO:0000313" key="15">
    <source>
        <dbReference type="EMBL" id="KAK4878337.1"/>
    </source>
</evidence>
<evidence type="ECO:0000256" key="3">
    <source>
        <dbReference type="ARBA" id="ARBA00004406"/>
    </source>
</evidence>
<name>A0AAN7P759_9COLE</name>
<dbReference type="PROSITE" id="PS00086">
    <property type="entry name" value="CYTOCHROME_P450"/>
    <property type="match status" value="1"/>
</dbReference>
<reference evidence="16" key="1">
    <citation type="submission" date="2023-01" db="EMBL/GenBank/DDBJ databases">
        <title>Key to firefly adult light organ development and bioluminescence: homeobox transcription factors regulate luciferase expression and transportation to peroxisome.</title>
        <authorList>
            <person name="Fu X."/>
        </authorList>
    </citation>
    <scope>NUCLEOTIDE SEQUENCE [LARGE SCALE GENOMIC DNA]</scope>
</reference>
<comment type="caution">
    <text evidence="15">The sequence shown here is derived from an EMBL/GenBank/DDBJ whole genome shotgun (WGS) entry which is preliminary data.</text>
</comment>
<evidence type="ECO:0000256" key="7">
    <source>
        <dbReference type="ARBA" id="ARBA00022824"/>
    </source>
</evidence>
<dbReference type="GO" id="GO:0016705">
    <property type="term" value="F:oxidoreductase activity, acting on paired donors, with incorporation or reduction of molecular oxygen"/>
    <property type="evidence" value="ECO:0007669"/>
    <property type="project" value="InterPro"/>
</dbReference>
<evidence type="ECO:0000256" key="10">
    <source>
        <dbReference type="ARBA" id="ARBA00023004"/>
    </source>
</evidence>
<evidence type="ECO:0000256" key="1">
    <source>
        <dbReference type="ARBA" id="ARBA00001971"/>
    </source>
</evidence>
<evidence type="ECO:0000256" key="9">
    <source>
        <dbReference type="ARBA" id="ARBA00023002"/>
    </source>
</evidence>
<sequence>MFFLTLLVFLSLFVITFLAYFKWSFTYWKRKGVPYLEPTIPTGNLRVNFKKSESQFDFWLRVYKETKAKGLNHIGLYMFTNLQYAPFDIEVIHNILYKDFNYFDDRGLYYNEKDNPLTAHLVALKGKKWNNTRKKLTPVFTSKKIKMIFNIICANTDQFIDYVGDRCKEGPVDISKAIGLLVINVTGSSAFGLDCNTFEDASSEIAKNVRNAIVMSKFEFFKMIFGIQSPRIAQFLRLDYMSKDVSNFFSTLVKDTVNYRKTNQVSRDDFMQMLINLMDSNEFTIEEVMAQAFLFFVGGFETITHTATFTLYELCRNVDIQSKLREEVCQILSKNNGKITYENLGEMQYMDEVISEALRMYPTVPIITRKCVKDYKVSKLDIVIEKDTFVVIPTVGLHYDPEYFHNPYTFDPSRFSDENNIKPTTYLPFGSGPRNCIGKRFGLLVVKSVLAVLLKNYEFSLVDGFKGPLKFNATHLILTLDEILWLNLKKL</sequence>
<evidence type="ECO:0000256" key="8">
    <source>
        <dbReference type="ARBA" id="ARBA00022848"/>
    </source>
</evidence>
<keyword evidence="16" id="KW-1185">Reference proteome</keyword>
<organism evidence="15 16">
    <name type="scientific">Aquatica leii</name>
    <dbReference type="NCBI Taxonomy" id="1421715"/>
    <lineage>
        <taxon>Eukaryota</taxon>
        <taxon>Metazoa</taxon>
        <taxon>Ecdysozoa</taxon>
        <taxon>Arthropoda</taxon>
        <taxon>Hexapoda</taxon>
        <taxon>Insecta</taxon>
        <taxon>Pterygota</taxon>
        <taxon>Neoptera</taxon>
        <taxon>Endopterygota</taxon>
        <taxon>Coleoptera</taxon>
        <taxon>Polyphaga</taxon>
        <taxon>Elateriformia</taxon>
        <taxon>Elateroidea</taxon>
        <taxon>Lampyridae</taxon>
        <taxon>Luciolinae</taxon>
        <taxon>Aquatica</taxon>
    </lineage>
</organism>
<dbReference type="InterPro" id="IPR017972">
    <property type="entry name" value="Cyt_P450_CS"/>
</dbReference>
<accession>A0AAN7P759</accession>
<proteinExistence type="inferred from homology"/>
<dbReference type="GO" id="GO:0020037">
    <property type="term" value="F:heme binding"/>
    <property type="evidence" value="ECO:0007669"/>
    <property type="project" value="InterPro"/>
</dbReference>
<keyword evidence="8" id="KW-0492">Microsome</keyword>
<keyword evidence="7" id="KW-0256">Endoplasmic reticulum</keyword>
<keyword evidence="9 14" id="KW-0560">Oxidoreductase</keyword>
<dbReference type="SUPFAM" id="SSF48264">
    <property type="entry name" value="Cytochrome P450"/>
    <property type="match status" value="1"/>
</dbReference>
<dbReference type="InterPro" id="IPR036396">
    <property type="entry name" value="Cyt_P450_sf"/>
</dbReference>
<dbReference type="Pfam" id="PF00067">
    <property type="entry name" value="p450"/>
    <property type="match status" value="1"/>
</dbReference>
<dbReference type="InterPro" id="IPR050476">
    <property type="entry name" value="Insect_CytP450_Detox"/>
</dbReference>
<dbReference type="PANTHER" id="PTHR24292:SF100">
    <property type="entry name" value="CYTOCHROME P450 6A16, ISOFORM B-RELATED"/>
    <property type="match status" value="1"/>
</dbReference>
<dbReference type="PRINTS" id="PR00463">
    <property type="entry name" value="EP450I"/>
</dbReference>
<keyword evidence="5 13" id="KW-0349">Heme</keyword>
<dbReference type="InterPro" id="IPR001128">
    <property type="entry name" value="Cyt_P450"/>
</dbReference>
<keyword evidence="12" id="KW-0472">Membrane</keyword>
<evidence type="ECO:0000256" key="6">
    <source>
        <dbReference type="ARBA" id="ARBA00022723"/>
    </source>
</evidence>
<keyword evidence="11 14" id="KW-0503">Monooxygenase</keyword>
<keyword evidence="10 13" id="KW-0408">Iron</keyword>
<dbReference type="Gene3D" id="1.10.630.10">
    <property type="entry name" value="Cytochrome P450"/>
    <property type="match status" value="1"/>
</dbReference>
<dbReference type="GO" id="GO:0005789">
    <property type="term" value="C:endoplasmic reticulum membrane"/>
    <property type="evidence" value="ECO:0007669"/>
    <property type="project" value="UniProtKB-SubCell"/>
</dbReference>
<dbReference type="PRINTS" id="PR00385">
    <property type="entry name" value="P450"/>
</dbReference>
<evidence type="ECO:0008006" key="17">
    <source>
        <dbReference type="Google" id="ProtNLM"/>
    </source>
</evidence>
<comment type="subcellular location">
    <subcellularLocation>
        <location evidence="3">Endoplasmic reticulum membrane</location>
        <topology evidence="3">Peripheral membrane protein</topology>
    </subcellularLocation>
    <subcellularLocation>
        <location evidence="2">Microsome membrane</location>
        <topology evidence="2">Peripheral membrane protein</topology>
    </subcellularLocation>
</comment>
<dbReference type="PANTHER" id="PTHR24292">
    <property type="entry name" value="CYTOCHROME P450"/>
    <property type="match status" value="1"/>
</dbReference>
<dbReference type="EMBL" id="JARPUR010000004">
    <property type="protein sequence ID" value="KAK4878337.1"/>
    <property type="molecule type" value="Genomic_DNA"/>
</dbReference>
<comment type="cofactor">
    <cofactor evidence="1 13">
        <name>heme</name>
        <dbReference type="ChEBI" id="CHEBI:30413"/>
    </cofactor>
</comment>
<gene>
    <name evidence="15" type="ORF">RN001_010843</name>
</gene>
<evidence type="ECO:0000256" key="2">
    <source>
        <dbReference type="ARBA" id="ARBA00004174"/>
    </source>
</evidence>
<dbReference type="Proteomes" id="UP001353858">
    <property type="component" value="Unassembled WGS sequence"/>
</dbReference>
<dbReference type="InterPro" id="IPR002401">
    <property type="entry name" value="Cyt_P450_E_grp-I"/>
</dbReference>
<dbReference type="AlphaFoldDB" id="A0AAN7P759"/>
<dbReference type="FunFam" id="1.10.630.10:FF:000042">
    <property type="entry name" value="Cytochrome P450"/>
    <property type="match status" value="1"/>
</dbReference>
<protein>
    <recommendedName>
        <fullName evidence="17">Cytochrome P450</fullName>
    </recommendedName>
</protein>
<dbReference type="GO" id="GO:0004497">
    <property type="term" value="F:monooxygenase activity"/>
    <property type="evidence" value="ECO:0007669"/>
    <property type="project" value="UniProtKB-KW"/>
</dbReference>
<evidence type="ECO:0000256" key="11">
    <source>
        <dbReference type="ARBA" id="ARBA00023033"/>
    </source>
</evidence>
<feature type="binding site" description="axial binding residue" evidence="13">
    <location>
        <position position="436"/>
    </location>
    <ligand>
        <name>heme</name>
        <dbReference type="ChEBI" id="CHEBI:30413"/>
    </ligand>
    <ligandPart>
        <name>Fe</name>
        <dbReference type="ChEBI" id="CHEBI:18248"/>
    </ligandPart>
</feature>
<evidence type="ECO:0000256" key="13">
    <source>
        <dbReference type="PIRSR" id="PIRSR602401-1"/>
    </source>
</evidence>
<dbReference type="GO" id="GO:0005506">
    <property type="term" value="F:iron ion binding"/>
    <property type="evidence" value="ECO:0007669"/>
    <property type="project" value="InterPro"/>
</dbReference>
<dbReference type="CDD" id="cd11056">
    <property type="entry name" value="CYP6-like"/>
    <property type="match status" value="1"/>
</dbReference>
<keyword evidence="6 13" id="KW-0479">Metal-binding</keyword>
<evidence type="ECO:0000256" key="12">
    <source>
        <dbReference type="ARBA" id="ARBA00023136"/>
    </source>
</evidence>
<evidence type="ECO:0000256" key="5">
    <source>
        <dbReference type="ARBA" id="ARBA00022617"/>
    </source>
</evidence>
<evidence type="ECO:0000256" key="4">
    <source>
        <dbReference type="ARBA" id="ARBA00010617"/>
    </source>
</evidence>
<comment type="similarity">
    <text evidence="4 14">Belongs to the cytochrome P450 family.</text>
</comment>
<evidence type="ECO:0000256" key="14">
    <source>
        <dbReference type="RuleBase" id="RU000461"/>
    </source>
</evidence>